<dbReference type="InterPro" id="IPR006514">
    <property type="entry name" value="IRX15/GXM/AGM"/>
</dbReference>
<evidence type="ECO:0008006" key="7">
    <source>
        <dbReference type="Google" id="ProtNLM"/>
    </source>
</evidence>
<reference evidence="5" key="1">
    <citation type="submission" date="2018-01" db="EMBL/GenBank/DDBJ databases">
        <authorList>
            <person name="Mao J.F."/>
        </authorList>
    </citation>
    <scope>NUCLEOTIDE SEQUENCE</scope>
    <source>
        <strain evidence="5">Huo1</strain>
        <tissue evidence="5">Leaf</tissue>
    </source>
</reference>
<keyword evidence="3" id="KW-1133">Transmembrane helix</keyword>
<organism evidence="5">
    <name type="scientific">Salvia splendens</name>
    <name type="common">Scarlet sage</name>
    <dbReference type="NCBI Taxonomy" id="180675"/>
    <lineage>
        <taxon>Eukaryota</taxon>
        <taxon>Viridiplantae</taxon>
        <taxon>Streptophyta</taxon>
        <taxon>Embryophyta</taxon>
        <taxon>Tracheophyta</taxon>
        <taxon>Spermatophyta</taxon>
        <taxon>Magnoliopsida</taxon>
        <taxon>eudicotyledons</taxon>
        <taxon>Gunneridae</taxon>
        <taxon>Pentapetalae</taxon>
        <taxon>asterids</taxon>
        <taxon>lamiids</taxon>
        <taxon>Lamiales</taxon>
        <taxon>Lamiaceae</taxon>
        <taxon>Nepetoideae</taxon>
        <taxon>Mentheae</taxon>
        <taxon>Salviinae</taxon>
        <taxon>Salvia</taxon>
        <taxon>Salvia subgen. Calosphace</taxon>
        <taxon>core Calosphace</taxon>
    </lineage>
</organism>
<evidence type="ECO:0000256" key="4">
    <source>
        <dbReference type="ARBA" id="ARBA00023136"/>
    </source>
</evidence>
<keyword evidence="2" id="KW-0812">Transmembrane</keyword>
<dbReference type="GO" id="GO:0045492">
    <property type="term" value="P:xylan biosynthetic process"/>
    <property type="evidence" value="ECO:0007669"/>
    <property type="project" value="InterPro"/>
</dbReference>
<keyword evidence="4" id="KW-0472">Membrane</keyword>
<protein>
    <recommendedName>
        <fullName evidence="7">Glucuronoxylan 4-O-methyltransferase</fullName>
    </recommendedName>
</protein>
<name>A0A8X8YGC8_SALSN</name>
<evidence type="ECO:0000313" key="5">
    <source>
        <dbReference type="EMBL" id="KAG6429346.1"/>
    </source>
</evidence>
<dbReference type="PANTHER" id="PTHR31444">
    <property type="entry name" value="OS11G0490100 PROTEIN"/>
    <property type="match status" value="1"/>
</dbReference>
<dbReference type="Gene3D" id="3.40.50.150">
    <property type="entry name" value="Vaccinia Virus protein VP39"/>
    <property type="match status" value="1"/>
</dbReference>
<dbReference type="GO" id="GO:0000139">
    <property type="term" value="C:Golgi membrane"/>
    <property type="evidence" value="ECO:0007669"/>
    <property type="project" value="UniProtKB-SubCell"/>
</dbReference>
<gene>
    <name evidence="5" type="ORF">SASPL_107395</name>
</gene>
<reference evidence="5" key="2">
    <citation type="submission" date="2020-08" db="EMBL/GenBank/DDBJ databases">
        <title>Plant Genome Project.</title>
        <authorList>
            <person name="Zhang R.-G."/>
        </authorList>
    </citation>
    <scope>NUCLEOTIDE SEQUENCE</scope>
    <source>
        <strain evidence="5">Huo1</strain>
        <tissue evidence="5">Leaf</tissue>
    </source>
</reference>
<comment type="caution">
    <text evidence="5">The sequence shown here is derived from an EMBL/GenBank/DDBJ whole genome shotgun (WGS) entry which is preliminary data.</text>
</comment>
<evidence type="ECO:0000256" key="2">
    <source>
        <dbReference type="ARBA" id="ARBA00022692"/>
    </source>
</evidence>
<evidence type="ECO:0000256" key="1">
    <source>
        <dbReference type="ARBA" id="ARBA00004194"/>
    </source>
</evidence>
<dbReference type="Pfam" id="PF21729">
    <property type="entry name" value="IRX15_IRX15L_GXM"/>
    <property type="match status" value="1"/>
</dbReference>
<keyword evidence="6" id="KW-1185">Reference proteome</keyword>
<dbReference type="AlphaFoldDB" id="A0A8X8YGC8"/>
<proteinExistence type="predicted"/>
<evidence type="ECO:0000256" key="3">
    <source>
        <dbReference type="ARBA" id="ARBA00022989"/>
    </source>
</evidence>
<comment type="subcellular location">
    <subcellularLocation>
        <location evidence="1">Golgi apparatus membrane</location>
        <topology evidence="1">Single-pass membrane protein</topology>
    </subcellularLocation>
</comment>
<sequence length="296" mass="33136">MGEGEISFAPSQKQEKIMQKNNNQSQVAESRWPLSLVVMGLIGGASLVFLLLGKNSSAPFLCGAWGSRFSGPATSLQLEAILHYATSTVVPQQSRGEISVTFDVLRSSGPADFLVFGLGRDSLMWASLNPRGRTLFLEEDPKWVQTVLKDAPALRAHTVRYRNQLSQADDLMHHFRSEPHCSPNKSFLRGNHKCRLALNMLANEVYDTEWDLIMIDAPRGYFPEAPGRMAAIYSAAVMARNRKKAGVTHVFLHDVDRRVEKMYAEAFLCKKNRVKAEGRLWHFEIPPAANINSDFC</sequence>
<dbReference type="EMBL" id="PNBA02000003">
    <property type="protein sequence ID" value="KAG6429346.1"/>
    <property type="molecule type" value="Genomic_DNA"/>
</dbReference>
<dbReference type="Proteomes" id="UP000298416">
    <property type="component" value="Unassembled WGS sequence"/>
</dbReference>
<dbReference type="OrthoDB" id="1896682at2759"/>
<dbReference type="NCBIfam" id="TIGR01627">
    <property type="entry name" value="A_thal_3515"/>
    <property type="match status" value="1"/>
</dbReference>
<accession>A0A8X8YGC8</accession>
<dbReference type="InterPro" id="IPR029063">
    <property type="entry name" value="SAM-dependent_MTases_sf"/>
</dbReference>
<evidence type="ECO:0000313" key="6">
    <source>
        <dbReference type="Proteomes" id="UP000298416"/>
    </source>
</evidence>